<keyword evidence="3" id="KW-1185">Reference proteome</keyword>
<dbReference type="Proteomes" id="UP001152622">
    <property type="component" value="Chromosome 17"/>
</dbReference>
<sequence length="159" mass="16980">MDFWNGAEPGMQGSNDEGEGLLLGGERWDRRAPQRATGDKRLVPAALPPGLGLNPPSARRRAGFAESGPPFECHPLNKIFRSVLIIVINALVVNHAASRERLVARLSGGSITVTHGAPPQWMGEGGWLDEGCSGPGWSFRDAASDGGKLLKMSSRARGW</sequence>
<protein>
    <submittedName>
        <fullName evidence="2">Uncharacterized protein</fullName>
    </submittedName>
</protein>
<feature type="region of interest" description="Disordered" evidence="1">
    <location>
        <begin position="1"/>
        <end position="22"/>
    </location>
</feature>
<evidence type="ECO:0000313" key="2">
    <source>
        <dbReference type="EMBL" id="KAJ8338839.1"/>
    </source>
</evidence>
<comment type="caution">
    <text evidence="2">The sequence shown here is derived from an EMBL/GenBank/DDBJ whole genome shotgun (WGS) entry which is preliminary data.</text>
</comment>
<gene>
    <name evidence="2" type="ORF">SKAU_G00356250</name>
</gene>
<organism evidence="2 3">
    <name type="scientific">Synaphobranchus kaupii</name>
    <name type="common">Kaup's arrowtooth eel</name>
    <dbReference type="NCBI Taxonomy" id="118154"/>
    <lineage>
        <taxon>Eukaryota</taxon>
        <taxon>Metazoa</taxon>
        <taxon>Chordata</taxon>
        <taxon>Craniata</taxon>
        <taxon>Vertebrata</taxon>
        <taxon>Euteleostomi</taxon>
        <taxon>Actinopterygii</taxon>
        <taxon>Neopterygii</taxon>
        <taxon>Teleostei</taxon>
        <taxon>Anguilliformes</taxon>
        <taxon>Synaphobranchidae</taxon>
        <taxon>Synaphobranchus</taxon>
    </lineage>
</organism>
<reference evidence="2" key="1">
    <citation type="journal article" date="2023" name="Science">
        <title>Genome structures resolve the early diversification of teleost fishes.</title>
        <authorList>
            <person name="Parey E."/>
            <person name="Louis A."/>
            <person name="Montfort J."/>
            <person name="Bouchez O."/>
            <person name="Roques C."/>
            <person name="Iampietro C."/>
            <person name="Lluch J."/>
            <person name="Castinel A."/>
            <person name="Donnadieu C."/>
            <person name="Desvignes T."/>
            <person name="Floi Bucao C."/>
            <person name="Jouanno E."/>
            <person name="Wen M."/>
            <person name="Mejri S."/>
            <person name="Dirks R."/>
            <person name="Jansen H."/>
            <person name="Henkel C."/>
            <person name="Chen W.J."/>
            <person name="Zahm M."/>
            <person name="Cabau C."/>
            <person name="Klopp C."/>
            <person name="Thompson A.W."/>
            <person name="Robinson-Rechavi M."/>
            <person name="Braasch I."/>
            <person name="Lecointre G."/>
            <person name="Bobe J."/>
            <person name="Postlethwait J.H."/>
            <person name="Berthelot C."/>
            <person name="Roest Crollius H."/>
            <person name="Guiguen Y."/>
        </authorList>
    </citation>
    <scope>NUCLEOTIDE SEQUENCE</scope>
    <source>
        <strain evidence="2">WJC10195</strain>
    </source>
</reference>
<evidence type="ECO:0000313" key="3">
    <source>
        <dbReference type="Proteomes" id="UP001152622"/>
    </source>
</evidence>
<dbReference type="EMBL" id="JAINUF010000017">
    <property type="protein sequence ID" value="KAJ8338839.1"/>
    <property type="molecule type" value="Genomic_DNA"/>
</dbReference>
<dbReference type="AlphaFoldDB" id="A0A9Q1EHD4"/>
<evidence type="ECO:0000256" key="1">
    <source>
        <dbReference type="SAM" id="MobiDB-lite"/>
    </source>
</evidence>
<name>A0A9Q1EHD4_SYNKA</name>
<proteinExistence type="predicted"/>
<accession>A0A9Q1EHD4</accession>